<protein>
    <submittedName>
        <fullName evidence="7">Membrane protein</fullName>
    </submittedName>
</protein>
<gene>
    <name evidence="7" type="ORF">SAMN02745213_00216</name>
</gene>
<evidence type="ECO:0000313" key="8">
    <source>
        <dbReference type="Proteomes" id="UP000242432"/>
    </source>
</evidence>
<dbReference type="AlphaFoldDB" id="A0A1T4UXM5"/>
<keyword evidence="3 6" id="KW-0812">Transmembrane</keyword>
<feature type="transmembrane region" description="Helical" evidence="6">
    <location>
        <begin position="83"/>
        <end position="102"/>
    </location>
</feature>
<evidence type="ECO:0000256" key="1">
    <source>
        <dbReference type="ARBA" id="ARBA00004651"/>
    </source>
</evidence>
<dbReference type="PIRSF" id="PIRSF035875">
    <property type="entry name" value="RNase_BN"/>
    <property type="match status" value="1"/>
</dbReference>
<comment type="subcellular location">
    <subcellularLocation>
        <location evidence="1">Cell membrane</location>
        <topology evidence="1">Multi-pass membrane protein</topology>
    </subcellularLocation>
</comment>
<feature type="transmembrane region" description="Helical" evidence="6">
    <location>
        <begin position="123"/>
        <end position="145"/>
    </location>
</feature>
<sequence length="311" mass="34614">MKELYIYFFNRVKRDSIGLEASALSFTSILALIPAISVIFYFFAVFPAFSEFRESLKAFAQANFMPVFSESLGKYVGTFVDHAGKLTATSTIVFFIISLMLVRSIDQCLNRIWRGGKRKLGSMIAIYWTLLTLGPIALGIIIWIFTRVVGIAISSNVHIGMALMLAYFIFPIIIECAVLTALYVIVPRVRVKMQDAFLGAIFVTVAFEVSKKLFSIFVLNFSNYEAIYGAIAVIPALFVWIYISWWLVLLGAEFTASLGVVRSGLSDDVPSFMVYLANVTGSTLGSEELVRPKNKQAPIKVKITSNRAKPN</sequence>
<dbReference type="Proteomes" id="UP000242432">
    <property type="component" value="Unassembled WGS sequence"/>
</dbReference>
<keyword evidence="2" id="KW-1003">Cell membrane</keyword>
<feature type="transmembrane region" description="Helical" evidence="6">
    <location>
        <begin position="197"/>
        <end position="221"/>
    </location>
</feature>
<keyword evidence="5 6" id="KW-0472">Membrane</keyword>
<evidence type="ECO:0000313" key="7">
    <source>
        <dbReference type="EMBL" id="SKA57386.1"/>
    </source>
</evidence>
<evidence type="ECO:0000256" key="6">
    <source>
        <dbReference type="SAM" id="Phobius"/>
    </source>
</evidence>
<evidence type="ECO:0000256" key="4">
    <source>
        <dbReference type="ARBA" id="ARBA00022989"/>
    </source>
</evidence>
<dbReference type="InterPro" id="IPR017039">
    <property type="entry name" value="Virul_fac_BrkB"/>
</dbReference>
<feature type="transmembrane region" description="Helical" evidence="6">
    <location>
        <begin position="227"/>
        <end position="248"/>
    </location>
</feature>
<keyword evidence="8" id="KW-1185">Reference proteome</keyword>
<dbReference type="PANTHER" id="PTHR30213">
    <property type="entry name" value="INNER MEMBRANE PROTEIN YHJD"/>
    <property type="match status" value="1"/>
</dbReference>
<dbReference type="NCBIfam" id="TIGR00765">
    <property type="entry name" value="yihY_not_rbn"/>
    <property type="match status" value="1"/>
</dbReference>
<evidence type="ECO:0000256" key="3">
    <source>
        <dbReference type="ARBA" id="ARBA00022692"/>
    </source>
</evidence>
<dbReference type="EMBL" id="FUXX01000002">
    <property type="protein sequence ID" value="SKA57386.1"/>
    <property type="molecule type" value="Genomic_DNA"/>
</dbReference>
<dbReference type="STRING" id="83771.SAMN02910357_01153"/>
<accession>A0A1T4UXM5</accession>
<feature type="transmembrane region" description="Helical" evidence="6">
    <location>
        <begin position="21"/>
        <end position="46"/>
    </location>
</feature>
<name>A0A1T4UXM5_9GAMM</name>
<proteinExistence type="predicted"/>
<dbReference type="RefSeq" id="WP_159442982.1">
    <property type="nucleotide sequence ID" value="NZ_FUXX01000002.1"/>
</dbReference>
<reference evidence="8" key="1">
    <citation type="submission" date="2017-02" db="EMBL/GenBank/DDBJ databases">
        <authorList>
            <person name="Varghese N."/>
            <person name="Submissions S."/>
        </authorList>
    </citation>
    <scope>NUCLEOTIDE SEQUENCE [LARGE SCALE GENOMIC DNA]</scope>
    <source>
        <strain evidence="8">DSM 3072</strain>
    </source>
</reference>
<evidence type="ECO:0000256" key="5">
    <source>
        <dbReference type="ARBA" id="ARBA00023136"/>
    </source>
</evidence>
<dbReference type="Pfam" id="PF03631">
    <property type="entry name" value="Virul_fac_BrkB"/>
    <property type="match status" value="1"/>
</dbReference>
<evidence type="ECO:0000256" key="2">
    <source>
        <dbReference type="ARBA" id="ARBA00022475"/>
    </source>
</evidence>
<dbReference type="PANTHER" id="PTHR30213:SF0">
    <property type="entry name" value="UPF0761 MEMBRANE PROTEIN YIHY"/>
    <property type="match status" value="1"/>
</dbReference>
<organism evidence="7 8">
    <name type="scientific">Succinivibrio dextrinosolvens DSM 3072</name>
    <dbReference type="NCBI Taxonomy" id="1123324"/>
    <lineage>
        <taxon>Bacteria</taxon>
        <taxon>Pseudomonadati</taxon>
        <taxon>Pseudomonadota</taxon>
        <taxon>Gammaproteobacteria</taxon>
        <taxon>Aeromonadales</taxon>
        <taxon>Succinivibrionaceae</taxon>
        <taxon>Succinivibrio</taxon>
    </lineage>
</organism>
<keyword evidence="4 6" id="KW-1133">Transmembrane helix</keyword>
<feature type="transmembrane region" description="Helical" evidence="6">
    <location>
        <begin position="165"/>
        <end position="185"/>
    </location>
</feature>
<dbReference type="GO" id="GO:0005886">
    <property type="term" value="C:plasma membrane"/>
    <property type="evidence" value="ECO:0007669"/>
    <property type="project" value="UniProtKB-SubCell"/>
</dbReference>